<comment type="caution">
    <text evidence="3">The sequence shown here is derived from an EMBL/GenBank/DDBJ whole genome shotgun (WGS) entry which is preliminary data.</text>
</comment>
<dbReference type="GO" id="GO:0045148">
    <property type="term" value="F:tripeptide aminopeptidase activity"/>
    <property type="evidence" value="ECO:0007669"/>
    <property type="project" value="UniProtKB-EC"/>
</dbReference>
<evidence type="ECO:0000256" key="2">
    <source>
        <dbReference type="ARBA" id="ARBA00022833"/>
    </source>
</evidence>
<proteinExistence type="predicted"/>
<evidence type="ECO:0000256" key="1">
    <source>
        <dbReference type="ARBA" id="ARBA00001947"/>
    </source>
</evidence>
<dbReference type="Pfam" id="PF01546">
    <property type="entry name" value="Peptidase_M20"/>
    <property type="match status" value="1"/>
</dbReference>
<keyword evidence="3" id="KW-0378">Hydrolase</keyword>
<dbReference type="Gene3D" id="3.30.70.360">
    <property type="match status" value="1"/>
</dbReference>
<dbReference type="InterPro" id="IPR002933">
    <property type="entry name" value="Peptidase_M20"/>
</dbReference>
<organism evidence="3">
    <name type="scientific">bioreactor metagenome</name>
    <dbReference type="NCBI Taxonomy" id="1076179"/>
    <lineage>
        <taxon>unclassified sequences</taxon>
        <taxon>metagenomes</taxon>
        <taxon>ecological metagenomes</taxon>
    </lineage>
</organism>
<keyword evidence="2" id="KW-0862">Zinc</keyword>
<dbReference type="SUPFAM" id="SSF55031">
    <property type="entry name" value="Bacterial exopeptidase dimerisation domain"/>
    <property type="match status" value="1"/>
</dbReference>
<evidence type="ECO:0000313" key="3">
    <source>
        <dbReference type="EMBL" id="MPN12996.1"/>
    </source>
</evidence>
<dbReference type="PANTHER" id="PTHR42994">
    <property type="entry name" value="PEPTIDASE T"/>
    <property type="match status" value="1"/>
</dbReference>
<keyword evidence="3" id="KW-0645">Protease</keyword>
<dbReference type="InterPro" id="IPR036264">
    <property type="entry name" value="Bact_exopeptidase_dim_dom"/>
</dbReference>
<dbReference type="Gene3D" id="3.40.630.10">
    <property type="entry name" value="Zn peptidases"/>
    <property type="match status" value="1"/>
</dbReference>
<dbReference type="EMBL" id="VSSQ01059437">
    <property type="protein sequence ID" value="MPN12996.1"/>
    <property type="molecule type" value="Genomic_DNA"/>
</dbReference>
<sequence length="145" mass="16094">MEFSGDVESAKMLYIIRNHQDKLFQAQKKQFTEIAAFLNQRYPADTVAVTLKDSYKNMKQVFSDKMYIVELAEKAIAELGMEPKCVAIRGGTDGAELTYKGIPCPNLGTGGQNYHGRYEFCCVEDMQAGVKIVLKIAGLAVDLPC</sequence>
<accession>A0A645FH78</accession>
<protein>
    <submittedName>
        <fullName evidence="3">Peptidase T</fullName>
        <ecNumber evidence="3">3.4.11.4</ecNumber>
    </submittedName>
</protein>
<keyword evidence="3" id="KW-0031">Aminopeptidase</keyword>
<reference evidence="3" key="1">
    <citation type="submission" date="2019-08" db="EMBL/GenBank/DDBJ databases">
        <authorList>
            <person name="Kucharzyk K."/>
            <person name="Murdoch R.W."/>
            <person name="Higgins S."/>
            <person name="Loffler F."/>
        </authorList>
    </citation>
    <scope>NUCLEOTIDE SEQUENCE</scope>
</reference>
<dbReference type="EC" id="3.4.11.4" evidence="3"/>
<name>A0A645FH78_9ZZZZ</name>
<comment type="cofactor">
    <cofactor evidence="1">
        <name>Zn(2+)</name>
        <dbReference type="ChEBI" id="CHEBI:29105"/>
    </cofactor>
</comment>
<dbReference type="AlphaFoldDB" id="A0A645FH78"/>
<gene>
    <name evidence="3" type="primary">pepT_49</name>
    <name evidence="3" type="ORF">SDC9_160316</name>
</gene>
<dbReference type="PANTHER" id="PTHR42994:SF1">
    <property type="entry name" value="PEPTIDASE T"/>
    <property type="match status" value="1"/>
</dbReference>
<dbReference type="SUPFAM" id="SSF53187">
    <property type="entry name" value="Zn-dependent exopeptidases"/>
    <property type="match status" value="1"/>
</dbReference>